<comment type="subcellular location">
    <subcellularLocation>
        <location evidence="1">Membrane</location>
        <topology evidence="1">Multi-pass membrane protein</topology>
    </subcellularLocation>
</comment>
<dbReference type="Gene3D" id="1.20.1250.20">
    <property type="entry name" value="MFS general substrate transporter like domains"/>
    <property type="match status" value="1"/>
</dbReference>
<dbReference type="Proteomes" id="UP000033423">
    <property type="component" value="Unassembled WGS sequence"/>
</dbReference>
<evidence type="ECO:0000256" key="2">
    <source>
        <dbReference type="ARBA" id="ARBA00022448"/>
    </source>
</evidence>
<evidence type="ECO:0000313" key="8">
    <source>
        <dbReference type="EMBL" id="KJU85504.1"/>
    </source>
</evidence>
<dbReference type="PANTHER" id="PTHR12778">
    <property type="entry name" value="SOLUTE CARRIER FAMILY 33 ACETYL-COA TRANSPORTER -RELATED"/>
    <property type="match status" value="1"/>
</dbReference>
<dbReference type="AlphaFoldDB" id="A0A0F3GU64"/>
<evidence type="ECO:0000256" key="3">
    <source>
        <dbReference type="ARBA" id="ARBA00022692"/>
    </source>
</evidence>
<comment type="caution">
    <text evidence="8">The sequence shown here is derived from an EMBL/GenBank/DDBJ whole genome shotgun (WGS) entry which is preliminary data.</text>
</comment>
<keyword evidence="5 6" id="KW-0472">Membrane</keyword>
<dbReference type="GO" id="GO:0022857">
    <property type="term" value="F:transmembrane transporter activity"/>
    <property type="evidence" value="ECO:0007669"/>
    <property type="project" value="InterPro"/>
</dbReference>
<feature type="transmembrane region" description="Helical" evidence="6">
    <location>
        <begin position="60"/>
        <end position="83"/>
    </location>
</feature>
<proteinExistence type="predicted"/>
<feature type="transmembrane region" description="Helical" evidence="6">
    <location>
        <begin position="89"/>
        <end position="110"/>
    </location>
</feature>
<dbReference type="PANTHER" id="PTHR12778:SF10">
    <property type="entry name" value="MAJOR FACILITATOR SUPERFAMILY DOMAIN-CONTAINING PROTEIN 3"/>
    <property type="match status" value="1"/>
</dbReference>
<evidence type="ECO:0000256" key="5">
    <source>
        <dbReference type="ARBA" id="ARBA00023136"/>
    </source>
</evidence>
<feature type="transmembrane region" description="Helical" evidence="6">
    <location>
        <begin position="25"/>
        <end position="48"/>
    </location>
</feature>
<keyword evidence="2" id="KW-0813">Transport</keyword>
<keyword evidence="4 6" id="KW-1133">Transmembrane helix</keyword>
<dbReference type="EMBL" id="LACI01000994">
    <property type="protein sequence ID" value="KJU85504.1"/>
    <property type="molecule type" value="Genomic_DNA"/>
</dbReference>
<protein>
    <submittedName>
        <fullName evidence="8">Major facilitator superfamily MFS-1</fullName>
    </submittedName>
</protein>
<dbReference type="Pfam" id="PF07690">
    <property type="entry name" value="MFS_1"/>
    <property type="match status" value="1"/>
</dbReference>
<dbReference type="InterPro" id="IPR004752">
    <property type="entry name" value="AmpG_permease/AT-1"/>
</dbReference>
<accession>A0A0F3GU64</accession>
<evidence type="ECO:0000259" key="7">
    <source>
        <dbReference type="PROSITE" id="PS50850"/>
    </source>
</evidence>
<evidence type="ECO:0000313" key="9">
    <source>
        <dbReference type="Proteomes" id="UP000033423"/>
    </source>
</evidence>
<keyword evidence="3 6" id="KW-0812">Transmembrane</keyword>
<evidence type="ECO:0000256" key="4">
    <source>
        <dbReference type="ARBA" id="ARBA00022989"/>
    </source>
</evidence>
<gene>
    <name evidence="8" type="ORF">MBAV_002302</name>
</gene>
<dbReference type="PROSITE" id="PS50850">
    <property type="entry name" value="MFS"/>
    <property type="match status" value="1"/>
</dbReference>
<dbReference type="SUPFAM" id="SSF103473">
    <property type="entry name" value="MFS general substrate transporter"/>
    <property type="match status" value="1"/>
</dbReference>
<evidence type="ECO:0000256" key="6">
    <source>
        <dbReference type="SAM" id="Phobius"/>
    </source>
</evidence>
<feature type="non-terminal residue" evidence="8">
    <location>
        <position position="126"/>
    </location>
</feature>
<evidence type="ECO:0000256" key="1">
    <source>
        <dbReference type="ARBA" id="ARBA00004141"/>
    </source>
</evidence>
<dbReference type="InterPro" id="IPR011701">
    <property type="entry name" value="MFS"/>
</dbReference>
<reference evidence="8 9" key="1">
    <citation type="submission" date="2015-02" db="EMBL/GenBank/DDBJ databases">
        <title>Single-cell genomics of uncultivated deep-branching MTB reveals a conserved set of magnetosome genes.</title>
        <authorList>
            <person name="Kolinko S."/>
            <person name="Richter M."/>
            <person name="Glockner F.O."/>
            <person name="Brachmann A."/>
            <person name="Schuler D."/>
        </authorList>
    </citation>
    <scope>NUCLEOTIDE SEQUENCE [LARGE SCALE GENOMIC DNA]</scope>
    <source>
        <strain evidence="8">TM-1</strain>
    </source>
</reference>
<keyword evidence="9" id="KW-1185">Reference proteome</keyword>
<dbReference type="InterPro" id="IPR020846">
    <property type="entry name" value="MFS_dom"/>
</dbReference>
<feature type="domain" description="Major facilitator superfamily (MFS) profile" evidence="7">
    <location>
        <begin position="1"/>
        <end position="126"/>
    </location>
</feature>
<dbReference type="GO" id="GO:0016020">
    <property type="term" value="C:membrane"/>
    <property type="evidence" value="ECO:0007669"/>
    <property type="project" value="UniProtKB-SubCell"/>
</dbReference>
<sequence>MLLMQLALMLSIALMAMISPRSSPVLMAAVAMIVTMSSASLDIVSDAYRTDILAPQQRGLGTGIFITGYRIAMLTSGALALVISDHIGWQATYLVMAGVMAVGLIGVVLAPEPQDAVKPPKNLQEA</sequence>
<name>A0A0F3GU64_9BACT</name>
<organism evidence="8 9">
    <name type="scientific">Candidatus Magnetobacterium bavaricum</name>
    <dbReference type="NCBI Taxonomy" id="29290"/>
    <lineage>
        <taxon>Bacteria</taxon>
        <taxon>Pseudomonadati</taxon>
        <taxon>Nitrospirota</taxon>
        <taxon>Thermodesulfovibrionia</taxon>
        <taxon>Thermodesulfovibrionales</taxon>
        <taxon>Candidatus Magnetobacteriaceae</taxon>
        <taxon>Candidatus Magnetobacterium</taxon>
    </lineage>
</organism>
<dbReference type="InterPro" id="IPR036259">
    <property type="entry name" value="MFS_trans_sf"/>
</dbReference>